<organism evidence="4">
    <name type="scientific">Phaeomonas parva</name>
    <dbReference type="NCBI Taxonomy" id="124430"/>
    <lineage>
        <taxon>Eukaryota</taxon>
        <taxon>Sar</taxon>
        <taxon>Stramenopiles</taxon>
        <taxon>Ochrophyta</taxon>
        <taxon>Pinguiophyceae</taxon>
        <taxon>Pinguiochrysidales</taxon>
        <taxon>Pinguiochrysidaceae</taxon>
        <taxon>Phaeomonas</taxon>
    </lineage>
</organism>
<protein>
    <recommendedName>
        <fullName evidence="5">Actin</fullName>
    </recommendedName>
</protein>
<dbReference type="AlphaFoldDB" id="A0A7S1XUW7"/>
<dbReference type="Gene3D" id="3.90.640.10">
    <property type="entry name" value="Actin, Chain A, domain 4"/>
    <property type="match status" value="1"/>
</dbReference>
<dbReference type="SUPFAM" id="SSF53067">
    <property type="entry name" value="Actin-like ATPase domain"/>
    <property type="match status" value="2"/>
</dbReference>
<dbReference type="FunFam" id="3.30.420.40:FF:000502">
    <property type="entry name" value="Actin-Related Proteins"/>
    <property type="match status" value="1"/>
</dbReference>
<dbReference type="InterPro" id="IPR043129">
    <property type="entry name" value="ATPase_NBD"/>
</dbReference>
<accession>A0A7S1XUW7</accession>
<name>A0A7S1XUW7_9STRA</name>
<evidence type="ECO:0000256" key="3">
    <source>
        <dbReference type="RuleBase" id="RU000487"/>
    </source>
</evidence>
<dbReference type="PANTHER" id="PTHR11937">
    <property type="entry name" value="ACTIN"/>
    <property type="match status" value="1"/>
</dbReference>
<dbReference type="InterPro" id="IPR004000">
    <property type="entry name" value="Actin"/>
</dbReference>
<evidence type="ECO:0000256" key="1">
    <source>
        <dbReference type="ARBA" id="ARBA00022801"/>
    </source>
</evidence>
<reference evidence="4" key="1">
    <citation type="submission" date="2021-01" db="EMBL/GenBank/DDBJ databases">
        <authorList>
            <person name="Corre E."/>
            <person name="Pelletier E."/>
            <person name="Niang G."/>
            <person name="Scheremetjew M."/>
            <person name="Finn R."/>
            <person name="Kale V."/>
            <person name="Holt S."/>
            <person name="Cochrane G."/>
            <person name="Meng A."/>
            <person name="Brown T."/>
            <person name="Cohen L."/>
        </authorList>
    </citation>
    <scope>NUCLEOTIDE SEQUENCE</scope>
    <source>
        <strain evidence="4">CCMP2877</strain>
    </source>
</reference>
<dbReference type="CDD" id="cd10216">
    <property type="entry name" value="ASKHA_NBD_Arp1"/>
    <property type="match status" value="1"/>
</dbReference>
<proteinExistence type="inferred from homology"/>
<dbReference type="Pfam" id="PF00022">
    <property type="entry name" value="Actin"/>
    <property type="match status" value="1"/>
</dbReference>
<evidence type="ECO:0008006" key="5">
    <source>
        <dbReference type="Google" id="ProtNLM"/>
    </source>
</evidence>
<keyword evidence="1" id="KW-0378">Hydrolase</keyword>
<sequence>MDLVANQPVVIDNGTGLVKAGFAGADRPRAVFPCCVGRPKHERYMPGGALEASGTGDGLFVGDKVLEHRGALRLSHPMEHGVVSSWADMEAVWGHVYAREQLNTPADQHPVLLTEAPLNPDKQRSKCAEVFFETFGAPALHFAPQALLSLYASGRTSGVVLDVGDGVAHAVPVYEGFALPHAVTRMDVAGREVTEQLQLLLRRSGYSFVTSAERDLVREIKEQRCYVAFDPAAEARPTNRNRPAVHTLPDGTALELSDERWKAPELLFDPGLIGSEYGGVQHCLVGAIRRSDLELRRTLFSQVVLAGGTTNLPGFPDRMLNEVRKLSPRDMKIRIAAPQNRHITTWVGGSILTSLNSFRAMWITKKDYDERGALSVAGRSL</sequence>
<evidence type="ECO:0000256" key="2">
    <source>
        <dbReference type="ARBA" id="ARBA00049360"/>
    </source>
</evidence>
<comment type="similarity">
    <text evidence="3">Belongs to the actin family.</text>
</comment>
<dbReference type="SMART" id="SM00268">
    <property type="entry name" value="ACTIN"/>
    <property type="match status" value="1"/>
</dbReference>
<evidence type="ECO:0000313" key="4">
    <source>
        <dbReference type="EMBL" id="CAD9262233.1"/>
    </source>
</evidence>
<dbReference type="PROSITE" id="PS00432">
    <property type="entry name" value="ACTINS_2"/>
    <property type="match status" value="1"/>
</dbReference>
<dbReference type="GO" id="GO:0016787">
    <property type="term" value="F:hydrolase activity"/>
    <property type="evidence" value="ECO:0007669"/>
    <property type="project" value="UniProtKB-KW"/>
</dbReference>
<dbReference type="FunFam" id="3.90.640.10:FF:000007">
    <property type="entry name" value="Actin like 7B"/>
    <property type="match status" value="1"/>
</dbReference>
<dbReference type="PRINTS" id="PR00190">
    <property type="entry name" value="ACTIN"/>
</dbReference>
<comment type="catalytic activity">
    <reaction evidence="2">
        <text>ATP + H2O = ADP + phosphate + H(+)</text>
        <dbReference type="Rhea" id="RHEA:13065"/>
        <dbReference type="ChEBI" id="CHEBI:15377"/>
        <dbReference type="ChEBI" id="CHEBI:15378"/>
        <dbReference type="ChEBI" id="CHEBI:30616"/>
        <dbReference type="ChEBI" id="CHEBI:43474"/>
        <dbReference type="ChEBI" id="CHEBI:456216"/>
    </reaction>
</comment>
<gene>
    <name evidence="4" type="ORF">PPAR1163_LOCUS20614</name>
</gene>
<dbReference type="Gene3D" id="3.30.420.40">
    <property type="match status" value="2"/>
</dbReference>
<dbReference type="InterPro" id="IPR004001">
    <property type="entry name" value="Actin_CS"/>
</dbReference>
<dbReference type="EMBL" id="HBGJ01032571">
    <property type="protein sequence ID" value="CAD9262233.1"/>
    <property type="molecule type" value="Transcribed_RNA"/>
</dbReference>